<dbReference type="InterPro" id="IPR036236">
    <property type="entry name" value="Znf_C2H2_sf"/>
</dbReference>
<evidence type="ECO:0000256" key="6">
    <source>
        <dbReference type="ARBA" id="ARBA00023125"/>
    </source>
</evidence>
<keyword evidence="12" id="KW-1185">Reference proteome</keyword>
<dbReference type="Pfam" id="PF00096">
    <property type="entry name" value="zf-C2H2"/>
    <property type="match status" value="1"/>
</dbReference>
<keyword evidence="3" id="KW-0677">Repeat</keyword>
<evidence type="ECO:0000256" key="7">
    <source>
        <dbReference type="ARBA" id="ARBA00023242"/>
    </source>
</evidence>
<feature type="region of interest" description="Disordered" evidence="9">
    <location>
        <begin position="1"/>
        <end position="91"/>
    </location>
</feature>
<dbReference type="SUPFAM" id="SSF57667">
    <property type="entry name" value="beta-beta-alpha zinc fingers"/>
    <property type="match status" value="1"/>
</dbReference>
<dbReference type="PROSITE" id="PS50157">
    <property type="entry name" value="ZINC_FINGER_C2H2_2"/>
    <property type="match status" value="1"/>
</dbReference>
<comment type="caution">
    <text evidence="11">The sequence shown here is derived from an EMBL/GenBank/DDBJ whole genome shotgun (WGS) entry which is preliminary data.</text>
</comment>
<sequence length="232" mass="25230">MDSAPPSFSRNPPPSSSSDQGHYAPMPSEHMGQDPSQLSLQTGYSELTAALGPGRPASPSSMAFSSPARSTGYWPNSPAWMSTSLSDGASPLWSHECTDECNMPLPPAGYYMTQSGAIGYRRKDSDETAGSFQNLSMAYAAEAQKQVSDEHANEELQQGQGQGQEQGQEQEQEQKKEQKQALKKSGAKRRFHECPVCYKVFSRPSGLATHMSTHTGARREPIRSTLFIAVPL</sequence>
<dbReference type="GO" id="GO:0008270">
    <property type="term" value="F:zinc ion binding"/>
    <property type="evidence" value="ECO:0007669"/>
    <property type="project" value="UniProtKB-KW"/>
</dbReference>
<dbReference type="Proteomes" id="UP000053558">
    <property type="component" value="Unassembled WGS sequence"/>
</dbReference>
<feature type="compositionally biased region" description="Low complexity" evidence="9">
    <location>
        <begin position="1"/>
        <end position="10"/>
    </location>
</feature>
<organism evidence="11 12">
    <name type="scientific">Coniophora puteana (strain RWD-64-598)</name>
    <name type="common">Brown rot fungus</name>
    <dbReference type="NCBI Taxonomy" id="741705"/>
    <lineage>
        <taxon>Eukaryota</taxon>
        <taxon>Fungi</taxon>
        <taxon>Dikarya</taxon>
        <taxon>Basidiomycota</taxon>
        <taxon>Agaricomycotina</taxon>
        <taxon>Agaricomycetes</taxon>
        <taxon>Agaricomycetidae</taxon>
        <taxon>Boletales</taxon>
        <taxon>Coniophorineae</taxon>
        <taxon>Coniophoraceae</taxon>
        <taxon>Coniophora</taxon>
    </lineage>
</organism>
<dbReference type="Gene3D" id="3.30.160.60">
    <property type="entry name" value="Classic Zinc Finger"/>
    <property type="match status" value="1"/>
</dbReference>
<evidence type="ECO:0000256" key="8">
    <source>
        <dbReference type="PROSITE-ProRule" id="PRU00042"/>
    </source>
</evidence>
<dbReference type="GO" id="GO:0003677">
    <property type="term" value="F:DNA binding"/>
    <property type="evidence" value="ECO:0007669"/>
    <property type="project" value="UniProtKB-KW"/>
</dbReference>
<comment type="subcellular location">
    <subcellularLocation>
        <location evidence="1">Nucleus</location>
    </subcellularLocation>
</comment>
<evidence type="ECO:0000256" key="9">
    <source>
        <dbReference type="SAM" id="MobiDB-lite"/>
    </source>
</evidence>
<reference evidence="12" key="1">
    <citation type="journal article" date="2012" name="Science">
        <title>The Paleozoic origin of enzymatic lignin decomposition reconstructed from 31 fungal genomes.</title>
        <authorList>
            <person name="Floudas D."/>
            <person name="Binder M."/>
            <person name="Riley R."/>
            <person name="Barry K."/>
            <person name="Blanchette R.A."/>
            <person name="Henrissat B."/>
            <person name="Martinez A.T."/>
            <person name="Otillar R."/>
            <person name="Spatafora J.W."/>
            <person name="Yadav J.S."/>
            <person name="Aerts A."/>
            <person name="Benoit I."/>
            <person name="Boyd A."/>
            <person name="Carlson A."/>
            <person name="Copeland A."/>
            <person name="Coutinho P.M."/>
            <person name="de Vries R.P."/>
            <person name="Ferreira P."/>
            <person name="Findley K."/>
            <person name="Foster B."/>
            <person name="Gaskell J."/>
            <person name="Glotzer D."/>
            <person name="Gorecki P."/>
            <person name="Heitman J."/>
            <person name="Hesse C."/>
            <person name="Hori C."/>
            <person name="Igarashi K."/>
            <person name="Jurgens J.A."/>
            <person name="Kallen N."/>
            <person name="Kersten P."/>
            <person name="Kohler A."/>
            <person name="Kuees U."/>
            <person name="Kumar T.K.A."/>
            <person name="Kuo A."/>
            <person name="LaButti K."/>
            <person name="Larrondo L.F."/>
            <person name="Lindquist E."/>
            <person name="Ling A."/>
            <person name="Lombard V."/>
            <person name="Lucas S."/>
            <person name="Lundell T."/>
            <person name="Martin R."/>
            <person name="McLaughlin D.J."/>
            <person name="Morgenstern I."/>
            <person name="Morin E."/>
            <person name="Murat C."/>
            <person name="Nagy L.G."/>
            <person name="Nolan M."/>
            <person name="Ohm R.A."/>
            <person name="Patyshakuliyeva A."/>
            <person name="Rokas A."/>
            <person name="Ruiz-Duenas F.J."/>
            <person name="Sabat G."/>
            <person name="Salamov A."/>
            <person name="Samejima M."/>
            <person name="Schmutz J."/>
            <person name="Slot J.C."/>
            <person name="St John F."/>
            <person name="Stenlid J."/>
            <person name="Sun H."/>
            <person name="Sun S."/>
            <person name="Syed K."/>
            <person name="Tsang A."/>
            <person name="Wiebenga A."/>
            <person name="Young D."/>
            <person name="Pisabarro A."/>
            <person name="Eastwood D.C."/>
            <person name="Martin F."/>
            <person name="Cullen D."/>
            <person name="Grigoriev I.V."/>
            <person name="Hibbett D.S."/>
        </authorList>
    </citation>
    <scope>NUCLEOTIDE SEQUENCE [LARGE SCALE GENOMIC DNA]</scope>
    <source>
        <strain evidence="12">RWD-64-598 SS2</strain>
    </source>
</reference>
<feature type="region of interest" description="Disordered" evidence="9">
    <location>
        <begin position="142"/>
        <end position="188"/>
    </location>
</feature>
<dbReference type="PROSITE" id="PS00028">
    <property type="entry name" value="ZINC_FINGER_C2H2_1"/>
    <property type="match status" value="1"/>
</dbReference>
<evidence type="ECO:0000256" key="5">
    <source>
        <dbReference type="ARBA" id="ARBA00022833"/>
    </source>
</evidence>
<name>A0A5M3MNT9_CONPW</name>
<dbReference type="InterPro" id="IPR013087">
    <property type="entry name" value="Znf_C2H2_type"/>
</dbReference>
<keyword evidence="4 8" id="KW-0863">Zinc-finger</keyword>
<gene>
    <name evidence="11" type="ORF">CONPUDRAFT_82604</name>
</gene>
<dbReference type="GO" id="GO:0005634">
    <property type="term" value="C:nucleus"/>
    <property type="evidence" value="ECO:0007669"/>
    <property type="project" value="UniProtKB-SubCell"/>
</dbReference>
<keyword evidence="7" id="KW-0539">Nucleus</keyword>
<feature type="compositionally biased region" description="Polar residues" evidence="9">
    <location>
        <begin position="34"/>
        <end position="45"/>
    </location>
</feature>
<dbReference type="RefSeq" id="XP_007769283.1">
    <property type="nucleotide sequence ID" value="XM_007771093.1"/>
</dbReference>
<accession>A0A5M3MNT9</accession>
<proteinExistence type="predicted"/>
<keyword evidence="2" id="KW-0479">Metal-binding</keyword>
<dbReference type="FunFam" id="3.30.160.60:FF:000045">
    <property type="entry name" value="ZFP69 zinc finger protein B"/>
    <property type="match status" value="1"/>
</dbReference>
<evidence type="ECO:0000313" key="12">
    <source>
        <dbReference type="Proteomes" id="UP000053558"/>
    </source>
</evidence>
<feature type="compositionally biased region" description="Low complexity" evidence="9">
    <location>
        <begin position="155"/>
        <end position="169"/>
    </location>
</feature>
<dbReference type="SMART" id="SM00355">
    <property type="entry name" value="ZnF_C2H2"/>
    <property type="match status" value="1"/>
</dbReference>
<keyword evidence="5" id="KW-0862">Zinc</keyword>
<evidence type="ECO:0000256" key="1">
    <source>
        <dbReference type="ARBA" id="ARBA00004123"/>
    </source>
</evidence>
<dbReference type="OrthoDB" id="3264071at2759"/>
<evidence type="ECO:0000313" key="11">
    <source>
        <dbReference type="EMBL" id="EIW80301.1"/>
    </source>
</evidence>
<dbReference type="KEGG" id="cput:CONPUDRAFT_82604"/>
<evidence type="ECO:0000256" key="3">
    <source>
        <dbReference type="ARBA" id="ARBA00022737"/>
    </source>
</evidence>
<feature type="domain" description="C2H2-type" evidence="10">
    <location>
        <begin position="192"/>
        <end position="219"/>
    </location>
</feature>
<evidence type="ECO:0000256" key="4">
    <source>
        <dbReference type="ARBA" id="ARBA00022771"/>
    </source>
</evidence>
<dbReference type="AlphaFoldDB" id="A0A5M3MNT9"/>
<evidence type="ECO:0000259" key="10">
    <source>
        <dbReference type="PROSITE" id="PS50157"/>
    </source>
</evidence>
<dbReference type="EMBL" id="JH711579">
    <property type="protein sequence ID" value="EIW80301.1"/>
    <property type="molecule type" value="Genomic_DNA"/>
</dbReference>
<evidence type="ECO:0000256" key="2">
    <source>
        <dbReference type="ARBA" id="ARBA00022723"/>
    </source>
</evidence>
<keyword evidence="6" id="KW-0238">DNA-binding</keyword>
<dbReference type="GeneID" id="19210444"/>
<feature type="compositionally biased region" description="Low complexity" evidence="9">
    <location>
        <begin position="57"/>
        <end position="70"/>
    </location>
</feature>
<protein>
    <recommendedName>
        <fullName evidence="10">C2H2-type domain-containing protein</fullName>
    </recommendedName>
</protein>